<feature type="transmembrane region" description="Helical" evidence="1">
    <location>
        <begin position="120"/>
        <end position="148"/>
    </location>
</feature>
<feature type="transmembrane region" description="Helical" evidence="1">
    <location>
        <begin position="316"/>
        <end position="334"/>
    </location>
</feature>
<protein>
    <submittedName>
        <fullName evidence="3">YdcF family protein</fullName>
    </submittedName>
</protein>
<accession>A0ABP5BAL2</accession>
<name>A0ABP5BAL2_9PSEU</name>
<dbReference type="InterPro" id="IPR051599">
    <property type="entry name" value="Cell_Envelope_Assoc"/>
</dbReference>
<proteinExistence type="predicted"/>
<evidence type="ECO:0000313" key="3">
    <source>
        <dbReference type="EMBL" id="GAA1938908.1"/>
    </source>
</evidence>
<dbReference type="Gene3D" id="3.40.50.620">
    <property type="entry name" value="HUPs"/>
    <property type="match status" value="1"/>
</dbReference>
<dbReference type="InterPro" id="IPR003848">
    <property type="entry name" value="DUF218"/>
</dbReference>
<dbReference type="PANTHER" id="PTHR30336:SF4">
    <property type="entry name" value="ENVELOPE BIOGENESIS FACTOR ELYC"/>
    <property type="match status" value="1"/>
</dbReference>
<dbReference type="Proteomes" id="UP001501116">
    <property type="component" value="Unassembled WGS sequence"/>
</dbReference>
<evidence type="ECO:0000256" key="1">
    <source>
        <dbReference type="SAM" id="Phobius"/>
    </source>
</evidence>
<gene>
    <name evidence="3" type="ORF">GCM10009754_02430</name>
</gene>
<organism evidence="3 4">
    <name type="scientific">Amycolatopsis minnesotensis</name>
    <dbReference type="NCBI Taxonomy" id="337894"/>
    <lineage>
        <taxon>Bacteria</taxon>
        <taxon>Bacillati</taxon>
        <taxon>Actinomycetota</taxon>
        <taxon>Actinomycetes</taxon>
        <taxon>Pseudonocardiales</taxon>
        <taxon>Pseudonocardiaceae</taxon>
        <taxon>Amycolatopsis</taxon>
    </lineage>
</organism>
<dbReference type="CDD" id="cd06259">
    <property type="entry name" value="YdcF-like"/>
    <property type="match status" value="1"/>
</dbReference>
<sequence>MGFGLVAAAVTLIFLYRVYREPRRLSNAVWLLVALGFAGLWLLSRLRDTPIPIDLVVGFFAVLALLLTLGLPFALIANGAVMWRREGHRLANLLSLLAGLALLLLYVTTVYTIAFVRNPWVFASVVSMVLIAGYFAVLFTAFVLYSALYSRLGRRTRADAVIVLGSGLIGDRVPPLLAARLDKAAECHRRATAAGSDLVLVVSGGQGEDEDTSEADAMSAYLRRAGIPAEAILLEDKATTTDQNLRYSTDLLAAHGRHGRLLAVTNNYHVFRTAVLSRRLKLPLDVIGARTASYFMPSAFLREFVALLSEYWRTNLAVCVLLGSGAPLLALLATTNG</sequence>
<feature type="transmembrane region" description="Helical" evidence="1">
    <location>
        <begin position="93"/>
        <end position="114"/>
    </location>
</feature>
<comment type="caution">
    <text evidence="3">The sequence shown here is derived from an EMBL/GenBank/DDBJ whole genome shotgun (WGS) entry which is preliminary data.</text>
</comment>
<dbReference type="Pfam" id="PF02698">
    <property type="entry name" value="DUF218"/>
    <property type="match status" value="1"/>
</dbReference>
<keyword evidence="4" id="KW-1185">Reference proteome</keyword>
<dbReference type="EMBL" id="BAAANN010000001">
    <property type="protein sequence ID" value="GAA1938908.1"/>
    <property type="molecule type" value="Genomic_DNA"/>
</dbReference>
<feature type="transmembrane region" description="Helical" evidence="1">
    <location>
        <begin position="55"/>
        <end position="81"/>
    </location>
</feature>
<keyword evidence="1" id="KW-1133">Transmembrane helix</keyword>
<keyword evidence="1" id="KW-0812">Transmembrane</keyword>
<dbReference type="RefSeq" id="WP_344412359.1">
    <property type="nucleotide sequence ID" value="NZ_BAAANN010000001.1"/>
</dbReference>
<evidence type="ECO:0000313" key="4">
    <source>
        <dbReference type="Proteomes" id="UP001501116"/>
    </source>
</evidence>
<keyword evidence="1" id="KW-0472">Membrane</keyword>
<feature type="domain" description="DUF218" evidence="2">
    <location>
        <begin position="159"/>
        <end position="310"/>
    </location>
</feature>
<evidence type="ECO:0000259" key="2">
    <source>
        <dbReference type="Pfam" id="PF02698"/>
    </source>
</evidence>
<dbReference type="PANTHER" id="PTHR30336">
    <property type="entry name" value="INNER MEMBRANE PROTEIN, PROBABLE PERMEASE"/>
    <property type="match status" value="1"/>
</dbReference>
<feature type="transmembrane region" description="Helical" evidence="1">
    <location>
        <begin position="25"/>
        <end position="43"/>
    </location>
</feature>
<reference evidence="4" key="1">
    <citation type="journal article" date="2019" name="Int. J. Syst. Evol. Microbiol.">
        <title>The Global Catalogue of Microorganisms (GCM) 10K type strain sequencing project: providing services to taxonomists for standard genome sequencing and annotation.</title>
        <authorList>
            <consortium name="The Broad Institute Genomics Platform"/>
            <consortium name="The Broad Institute Genome Sequencing Center for Infectious Disease"/>
            <person name="Wu L."/>
            <person name="Ma J."/>
        </authorList>
    </citation>
    <scope>NUCLEOTIDE SEQUENCE [LARGE SCALE GENOMIC DNA]</scope>
    <source>
        <strain evidence="4">JCM 14545</strain>
    </source>
</reference>
<dbReference type="InterPro" id="IPR014729">
    <property type="entry name" value="Rossmann-like_a/b/a_fold"/>
</dbReference>